<evidence type="ECO:0000313" key="7">
    <source>
        <dbReference type="Proteomes" id="UP000231092"/>
    </source>
</evidence>
<dbReference type="PANTHER" id="PTHR43780">
    <property type="entry name" value="1-AMINOCYCLOPROPANE-1-CARBOXYLATE DEAMINASE-RELATED"/>
    <property type="match status" value="1"/>
</dbReference>
<dbReference type="Pfam" id="PF00291">
    <property type="entry name" value="PALP"/>
    <property type="match status" value="1"/>
</dbReference>
<dbReference type="GO" id="GO:0019148">
    <property type="term" value="F:D-cysteine desulfhydrase activity"/>
    <property type="evidence" value="ECO:0007669"/>
    <property type="project" value="TreeGrafter"/>
</dbReference>
<dbReference type="Proteomes" id="UP000231092">
    <property type="component" value="Unassembled WGS sequence"/>
</dbReference>
<dbReference type="OrthoDB" id="9801249at2"/>
<comment type="cofactor">
    <cofactor evidence="1">
        <name>pyridoxal 5'-phosphate</name>
        <dbReference type="ChEBI" id="CHEBI:597326"/>
    </cofactor>
</comment>
<name>A0A2M8Z4K6_9FIRM</name>
<keyword evidence="6" id="KW-0456">Lyase</keyword>
<dbReference type="RefSeq" id="WP_100304874.1">
    <property type="nucleotide sequence ID" value="NZ_PGET01000001.1"/>
</dbReference>
<keyword evidence="3 4" id="KW-0663">Pyridoxal phosphate</keyword>
<dbReference type="PIRSF" id="PIRSF006278">
    <property type="entry name" value="ACCD_DCysDesulf"/>
    <property type="match status" value="1"/>
</dbReference>
<dbReference type="InterPro" id="IPR036052">
    <property type="entry name" value="TrpB-like_PALP_sf"/>
</dbReference>
<evidence type="ECO:0000313" key="6">
    <source>
        <dbReference type="EMBL" id="PJJ28376.1"/>
    </source>
</evidence>
<dbReference type="GO" id="GO:1901605">
    <property type="term" value="P:alpha-amino acid metabolic process"/>
    <property type="evidence" value="ECO:0007669"/>
    <property type="project" value="UniProtKB-ARBA"/>
</dbReference>
<organism evidence="6 7">
    <name type="scientific">[Clostridium] celerecrescens 18A</name>
    <dbReference type="NCBI Taxonomy" id="1286362"/>
    <lineage>
        <taxon>Bacteria</taxon>
        <taxon>Bacillati</taxon>
        <taxon>Bacillota</taxon>
        <taxon>Clostridia</taxon>
        <taxon>Lachnospirales</taxon>
        <taxon>Lachnospiraceae</taxon>
        <taxon>Lacrimispora</taxon>
    </lineage>
</organism>
<proteinExistence type="inferred from homology"/>
<dbReference type="Gene3D" id="3.40.50.1100">
    <property type="match status" value="2"/>
</dbReference>
<feature type="modified residue" description="N6-(pyridoxal phosphate)lysine" evidence="4">
    <location>
        <position position="47"/>
    </location>
</feature>
<dbReference type="InterPro" id="IPR027278">
    <property type="entry name" value="ACCD_DCysDesulf"/>
</dbReference>
<dbReference type="InterPro" id="IPR001926">
    <property type="entry name" value="TrpB-like_PALP"/>
</dbReference>
<sequence>MVLGQEKVSLLNLPTPLEYLKNISEELGIQMYLKRDDMTGLGMGGNKLRKLEYILKEAQNKGATMLITEGGVQTNHGRLTAAVAAKFNMRCAIVAIGDYPGELSANLLLDRLMGAEVIIKKDDGRPSLDQYKELVRDTIKKYEAQGEIVYYIPLGGSDDVGILGYYECAVELTKQAAAMGIGDARVISAAGSLGTYMGLYCGFHNENSGLALTGVAISPFDDYKENSIVELFDSVKEKYGMKISAGRKDFDIEKDFVRGGYNLPSKEVRDAVRLMAGKEAILLDPCYTGKCFAAIIDMVKEGKIKKGEKIIMIHTGGAPGLYTKHHRVEFEKELIDGVTILE</sequence>
<dbReference type="EMBL" id="PGET01000001">
    <property type="protein sequence ID" value="PJJ28376.1"/>
    <property type="molecule type" value="Genomic_DNA"/>
</dbReference>
<comment type="similarity">
    <text evidence="2">Belongs to the ACC deaminase/D-cysteine desulfhydrase family.</text>
</comment>
<accession>A0A2M8Z4K6</accession>
<comment type="caution">
    <text evidence="6">The sequence shown here is derived from an EMBL/GenBank/DDBJ whole genome shotgun (WGS) entry which is preliminary data.</text>
</comment>
<gene>
    <name evidence="6" type="ORF">H171_1877</name>
</gene>
<dbReference type="SUPFAM" id="SSF53686">
    <property type="entry name" value="Tryptophan synthase beta subunit-like PLP-dependent enzymes"/>
    <property type="match status" value="1"/>
</dbReference>
<protein>
    <submittedName>
        <fullName evidence="6">D-cysteine desulfhydrase/L-cysteate sulfo-lyase</fullName>
    </submittedName>
</protein>
<reference evidence="6 7" key="1">
    <citation type="submission" date="2017-11" db="EMBL/GenBank/DDBJ databases">
        <title>Understudied soil microbes with underappreciated capabilities: Untangling the Clostridium saccharolyticum group.</title>
        <authorList>
            <person name="Leschine S."/>
        </authorList>
    </citation>
    <scope>NUCLEOTIDE SEQUENCE [LARGE SCALE GENOMIC DNA]</scope>
    <source>
        <strain evidence="6 7">18A</strain>
    </source>
</reference>
<evidence type="ECO:0000256" key="1">
    <source>
        <dbReference type="ARBA" id="ARBA00001933"/>
    </source>
</evidence>
<evidence type="ECO:0000256" key="2">
    <source>
        <dbReference type="ARBA" id="ARBA00008639"/>
    </source>
</evidence>
<feature type="domain" description="Tryptophan synthase beta chain-like PALP" evidence="5">
    <location>
        <begin position="9"/>
        <end position="316"/>
    </location>
</feature>
<evidence type="ECO:0000259" key="5">
    <source>
        <dbReference type="Pfam" id="PF00291"/>
    </source>
</evidence>
<evidence type="ECO:0000256" key="3">
    <source>
        <dbReference type="ARBA" id="ARBA00022898"/>
    </source>
</evidence>
<dbReference type="PANTHER" id="PTHR43780:SF2">
    <property type="entry name" value="1-AMINOCYCLOPROPANE-1-CARBOXYLATE DEAMINASE-RELATED"/>
    <property type="match status" value="1"/>
</dbReference>
<evidence type="ECO:0000256" key="4">
    <source>
        <dbReference type="PIRSR" id="PIRSR006278-2"/>
    </source>
</evidence>
<dbReference type="AlphaFoldDB" id="A0A2M8Z4K6"/>